<protein>
    <recommendedName>
        <fullName evidence="11">Protein kinase domain-containing protein</fullName>
    </recommendedName>
</protein>
<evidence type="ECO:0000256" key="6">
    <source>
        <dbReference type="ARBA" id="ARBA00023136"/>
    </source>
</evidence>
<keyword evidence="2 9" id="KW-0812">Transmembrane</keyword>
<dbReference type="GO" id="GO:0005524">
    <property type="term" value="F:ATP binding"/>
    <property type="evidence" value="ECO:0007669"/>
    <property type="project" value="InterPro"/>
</dbReference>
<dbReference type="InterPro" id="IPR020635">
    <property type="entry name" value="Tyr_kinase_cat_dom"/>
</dbReference>
<evidence type="ECO:0000256" key="5">
    <source>
        <dbReference type="ARBA" id="ARBA00022989"/>
    </source>
</evidence>
<dbReference type="InterPro" id="IPR001245">
    <property type="entry name" value="Ser-Thr/Tyr_kinase_cat_dom"/>
</dbReference>
<dbReference type="GO" id="GO:0007155">
    <property type="term" value="P:cell adhesion"/>
    <property type="evidence" value="ECO:0007669"/>
    <property type="project" value="UniProtKB-KW"/>
</dbReference>
<evidence type="ECO:0000313" key="12">
    <source>
        <dbReference type="EMBL" id="PAV81469.1"/>
    </source>
</evidence>
<keyword evidence="8" id="KW-0325">Glycoprotein</keyword>
<keyword evidence="5 9" id="KW-1133">Transmembrane helix</keyword>
<sequence length="730" mass="83807">MLPHGSIYHFIPFLICLSAGVPASPLVGQIPPPSHKCIRMALGISYDCPSVVEFKKIDRNFNNLILRNCDGFEGVKFDTVRGLNLFCPEWKELPKNALAKNRLDNITISSCNITHLQWQRLPVSLLNFNVSACPLACDCQNYWLLHYSDTKIILPANLIECDFSRCQLSSLHTERIIYDIKQGESLNVTIRVDGDIFPSANFSDRKYFIWAHDQRSHSFVENITDRELRLYIKKADGKALGLVGAKCWHCVNKNILEFKIQIPVKIQAEIETESDTLHLKITGYPLENITLTLRKVYNGTTGNAETHVLQEFAMHEDRDAIFINRLRVRPEDNHEDMFYQRKYSMFTTGGGDHAIQNFGNYSFEICSHSNLTNPDCTTLYEYIGYVTGGFNEHDNDTPNHNSTVKDPFYPFSSPLSESKIDKLNNRSSSSPSSYGWLFYFLITSIIIILSLVAVFVHKFYWTKLKRKYIALILGRSRQIATQRRMDSASCKDTEETVTLQLDEMITPASKIEDYVNRIIPIIDLGEIKLFEFIGKGIAGKVYRGELNREGEEKQSIAVKVIENATEELRREARLLTKLNHPNIVKMHGITFDKDDLLLVFEMMRLGDLRSYLKARKPTCANYAQFPPPLNVTELKLICYEIGKAVHYLRTMNVLHRDIAARNILVDGESDQKLLSNQKRPPIRIKLSDFGMSRTLYGKDYYRMPLRGNIPIRWLPPEALTTNEYTHQSDM</sequence>
<evidence type="ECO:0000256" key="3">
    <source>
        <dbReference type="ARBA" id="ARBA00022729"/>
    </source>
</evidence>
<dbReference type="PANTHER" id="PTHR24416:SF349">
    <property type="entry name" value="TYROSINE-PROTEIN KINASE RYK"/>
    <property type="match status" value="1"/>
</dbReference>
<organism evidence="12 13">
    <name type="scientific">Diploscapter pachys</name>
    <dbReference type="NCBI Taxonomy" id="2018661"/>
    <lineage>
        <taxon>Eukaryota</taxon>
        <taxon>Metazoa</taxon>
        <taxon>Ecdysozoa</taxon>
        <taxon>Nematoda</taxon>
        <taxon>Chromadorea</taxon>
        <taxon>Rhabditida</taxon>
        <taxon>Rhabditina</taxon>
        <taxon>Rhabditomorpha</taxon>
        <taxon>Rhabditoidea</taxon>
        <taxon>Rhabditidae</taxon>
        <taxon>Diploscapter</taxon>
    </lineage>
</organism>
<dbReference type="InterPro" id="IPR000719">
    <property type="entry name" value="Prot_kinase_dom"/>
</dbReference>
<dbReference type="EMBL" id="LIAE01007166">
    <property type="protein sequence ID" value="PAV81469.1"/>
    <property type="molecule type" value="Genomic_DNA"/>
</dbReference>
<dbReference type="Gene3D" id="1.10.510.10">
    <property type="entry name" value="Transferase(Phosphotransferase) domain 1"/>
    <property type="match status" value="1"/>
</dbReference>
<feature type="transmembrane region" description="Helical" evidence="9">
    <location>
        <begin position="436"/>
        <end position="456"/>
    </location>
</feature>
<dbReference type="SMART" id="SM00219">
    <property type="entry name" value="TyrKc"/>
    <property type="match status" value="1"/>
</dbReference>
<dbReference type="GO" id="GO:0051897">
    <property type="term" value="P:positive regulation of phosphatidylinositol 3-kinase/protein kinase B signal transduction"/>
    <property type="evidence" value="ECO:0007669"/>
    <property type="project" value="TreeGrafter"/>
</dbReference>
<keyword evidence="6 9" id="KW-0472">Membrane</keyword>
<dbReference type="STRING" id="2018661.A0A2A2L5L0"/>
<gene>
    <name evidence="12" type="ORF">WR25_16614</name>
</gene>
<evidence type="ECO:0000256" key="8">
    <source>
        <dbReference type="ARBA" id="ARBA00023180"/>
    </source>
</evidence>
<dbReference type="InterPro" id="IPR011009">
    <property type="entry name" value="Kinase-like_dom_sf"/>
</dbReference>
<feature type="non-terminal residue" evidence="12">
    <location>
        <position position="730"/>
    </location>
</feature>
<feature type="chain" id="PRO_5012584466" description="Protein kinase domain-containing protein" evidence="10">
    <location>
        <begin position="24"/>
        <end position="730"/>
    </location>
</feature>
<reference evidence="12 13" key="1">
    <citation type="journal article" date="2017" name="Curr. Biol.">
        <title>Genome architecture and evolution of a unichromosomal asexual nematode.</title>
        <authorList>
            <person name="Fradin H."/>
            <person name="Zegar C."/>
            <person name="Gutwein M."/>
            <person name="Lucas J."/>
            <person name="Kovtun M."/>
            <person name="Corcoran D."/>
            <person name="Baugh L.R."/>
            <person name="Kiontke K."/>
            <person name="Gunsalus K."/>
            <person name="Fitch D.H."/>
            <person name="Piano F."/>
        </authorList>
    </citation>
    <scope>NUCLEOTIDE SEQUENCE [LARGE SCALE GENOMIC DNA]</scope>
    <source>
        <strain evidence="12">PF1309</strain>
    </source>
</reference>
<evidence type="ECO:0000256" key="4">
    <source>
        <dbReference type="ARBA" id="ARBA00022889"/>
    </source>
</evidence>
<evidence type="ECO:0000256" key="7">
    <source>
        <dbReference type="ARBA" id="ARBA00023170"/>
    </source>
</evidence>
<dbReference type="OrthoDB" id="3256376at2759"/>
<comment type="caution">
    <text evidence="12">The sequence shown here is derived from an EMBL/GenBank/DDBJ whole genome shotgun (WGS) entry which is preliminary data.</text>
</comment>
<evidence type="ECO:0000256" key="2">
    <source>
        <dbReference type="ARBA" id="ARBA00022692"/>
    </source>
</evidence>
<dbReference type="Proteomes" id="UP000218231">
    <property type="component" value="Unassembled WGS sequence"/>
</dbReference>
<dbReference type="PANTHER" id="PTHR24416">
    <property type="entry name" value="TYROSINE-PROTEIN KINASE RECEPTOR"/>
    <property type="match status" value="1"/>
</dbReference>
<accession>A0A2A2L5L0</accession>
<name>A0A2A2L5L0_9BILA</name>
<proteinExistence type="predicted"/>
<dbReference type="GO" id="GO:0010976">
    <property type="term" value="P:positive regulation of neuron projection development"/>
    <property type="evidence" value="ECO:0007669"/>
    <property type="project" value="TreeGrafter"/>
</dbReference>
<dbReference type="GO" id="GO:0004714">
    <property type="term" value="F:transmembrane receptor protein tyrosine kinase activity"/>
    <property type="evidence" value="ECO:0007669"/>
    <property type="project" value="TreeGrafter"/>
</dbReference>
<dbReference type="Pfam" id="PF07714">
    <property type="entry name" value="PK_Tyr_Ser-Thr"/>
    <property type="match status" value="1"/>
</dbReference>
<dbReference type="PROSITE" id="PS00109">
    <property type="entry name" value="PROTEIN_KINASE_TYR"/>
    <property type="match status" value="1"/>
</dbReference>
<keyword evidence="7" id="KW-0675">Receptor</keyword>
<dbReference type="AlphaFoldDB" id="A0A2A2L5L0"/>
<dbReference type="SUPFAM" id="SSF56112">
    <property type="entry name" value="Protein kinase-like (PK-like)"/>
    <property type="match status" value="1"/>
</dbReference>
<dbReference type="GO" id="GO:0005886">
    <property type="term" value="C:plasma membrane"/>
    <property type="evidence" value="ECO:0007669"/>
    <property type="project" value="UniProtKB-SubCell"/>
</dbReference>
<comment type="subcellular location">
    <subcellularLocation>
        <location evidence="1">Cell membrane</location>
        <topology evidence="1">Single-pass membrane protein</topology>
    </subcellularLocation>
</comment>
<dbReference type="PROSITE" id="PS50011">
    <property type="entry name" value="PROTEIN_KINASE_DOM"/>
    <property type="match status" value="1"/>
</dbReference>
<keyword evidence="4" id="KW-0130">Cell adhesion</keyword>
<dbReference type="InterPro" id="IPR008266">
    <property type="entry name" value="Tyr_kinase_AS"/>
</dbReference>
<keyword evidence="13" id="KW-1185">Reference proteome</keyword>
<feature type="signal peptide" evidence="10">
    <location>
        <begin position="1"/>
        <end position="23"/>
    </location>
</feature>
<evidence type="ECO:0000256" key="9">
    <source>
        <dbReference type="SAM" id="Phobius"/>
    </source>
</evidence>
<dbReference type="GO" id="GO:0007169">
    <property type="term" value="P:cell surface receptor protein tyrosine kinase signaling pathway"/>
    <property type="evidence" value="ECO:0007669"/>
    <property type="project" value="TreeGrafter"/>
</dbReference>
<evidence type="ECO:0000259" key="11">
    <source>
        <dbReference type="PROSITE" id="PS50011"/>
    </source>
</evidence>
<evidence type="ECO:0000256" key="10">
    <source>
        <dbReference type="SAM" id="SignalP"/>
    </source>
</evidence>
<keyword evidence="3 10" id="KW-0732">Signal</keyword>
<evidence type="ECO:0000313" key="13">
    <source>
        <dbReference type="Proteomes" id="UP000218231"/>
    </source>
</evidence>
<evidence type="ECO:0000256" key="1">
    <source>
        <dbReference type="ARBA" id="ARBA00004162"/>
    </source>
</evidence>
<feature type="domain" description="Protein kinase" evidence="11">
    <location>
        <begin position="527"/>
        <end position="730"/>
    </location>
</feature>
<dbReference type="InterPro" id="IPR050122">
    <property type="entry name" value="RTK"/>
</dbReference>
<dbReference type="GO" id="GO:0043235">
    <property type="term" value="C:receptor complex"/>
    <property type="evidence" value="ECO:0007669"/>
    <property type="project" value="TreeGrafter"/>
</dbReference>